<dbReference type="EMBL" id="AKWH02000027">
    <property type="protein sequence ID" value="EKO52285.1"/>
    <property type="molecule type" value="Genomic_DNA"/>
</dbReference>
<dbReference type="Proteomes" id="UP000006339">
    <property type="component" value="Unassembled WGS sequence"/>
</dbReference>
<name>A0A828Y3H4_9LEPT</name>
<keyword evidence="2" id="KW-1185">Reference proteome</keyword>
<comment type="caution">
    <text evidence="1">The sequence shown here is derived from an EMBL/GenBank/DDBJ whole genome shotgun (WGS) entry which is preliminary data.</text>
</comment>
<evidence type="ECO:0000313" key="2">
    <source>
        <dbReference type="Proteomes" id="UP000006339"/>
    </source>
</evidence>
<gene>
    <name evidence="1" type="ORF">LEP1GSC131_3578</name>
</gene>
<dbReference type="AlphaFoldDB" id="A0A828Y3H4"/>
<sequence length="52" mass="5961">MDTTDLSFLIPDGSVGSAIDAGFGRHECFFKKILLPFYIQSFLFNRLFCFAY</sequence>
<protein>
    <submittedName>
        <fullName evidence="1">Uncharacterized protein</fullName>
    </submittedName>
</protein>
<accession>A0A828Y3H4</accession>
<evidence type="ECO:0000313" key="1">
    <source>
        <dbReference type="EMBL" id="EKO52285.1"/>
    </source>
</evidence>
<proteinExistence type="predicted"/>
<organism evidence="1 2">
    <name type="scientific">Leptospira kirschneri str. 200802841</name>
    <dbReference type="NCBI Taxonomy" id="1193047"/>
    <lineage>
        <taxon>Bacteria</taxon>
        <taxon>Pseudomonadati</taxon>
        <taxon>Spirochaetota</taxon>
        <taxon>Spirochaetia</taxon>
        <taxon>Leptospirales</taxon>
        <taxon>Leptospiraceae</taxon>
        <taxon>Leptospira</taxon>
    </lineage>
</organism>
<reference evidence="1" key="1">
    <citation type="submission" date="2012-10" db="EMBL/GenBank/DDBJ databases">
        <authorList>
            <person name="Harkins D.M."/>
            <person name="Durkin A.S."/>
            <person name="Brinkac L.M."/>
            <person name="Selengut J.D."/>
            <person name="Sanka R."/>
            <person name="DePew J."/>
            <person name="Purushe J."/>
            <person name="Picardeau M."/>
            <person name="Werts C."/>
            <person name="Goarant C."/>
            <person name="Vinetz J.M."/>
            <person name="Sutton G.G."/>
            <person name="Nelson W.C."/>
            <person name="Fouts D.E."/>
        </authorList>
    </citation>
    <scope>NUCLEOTIDE SEQUENCE [LARGE SCALE GENOMIC DNA]</scope>
    <source>
        <strain evidence="1">200802841</strain>
    </source>
</reference>